<keyword evidence="6" id="KW-0804">Transcription</keyword>
<evidence type="ECO:0000256" key="5">
    <source>
        <dbReference type="ARBA" id="ARBA00023015"/>
    </source>
</evidence>
<dbReference type="Proteomes" id="UP000028481">
    <property type="component" value="Chromosome"/>
</dbReference>
<dbReference type="HOGENOM" id="CLU_2262501_0_0_0"/>
<dbReference type="RefSeq" id="WP_038061968.1">
    <property type="nucleotide sequence ID" value="NZ_CP008796.1"/>
</dbReference>
<dbReference type="EMBL" id="CP008796">
    <property type="protein sequence ID" value="AIH04773.1"/>
    <property type="molecule type" value="Genomic_DNA"/>
</dbReference>
<name>A0A075WW94_9BACT</name>
<evidence type="ECO:0000256" key="9">
    <source>
        <dbReference type="SAM" id="MobiDB-lite"/>
    </source>
</evidence>
<evidence type="ECO:0000313" key="11">
    <source>
        <dbReference type="EMBL" id="AIH04773.1"/>
    </source>
</evidence>
<evidence type="ECO:0000256" key="2">
    <source>
        <dbReference type="ARBA" id="ARBA00017823"/>
    </source>
</evidence>
<organism evidence="11 12">
    <name type="scientific">Thermodesulfobacterium commune DSM 2178</name>
    <dbReference type="NCBI Taxonomy" id="289377"/>
    <lineage>
        <taxon>Bacteria</taxon>
        <taxon>Pseudomonadati</taxon>
        <taxon>Thermodesulfobacteriota</taxon>
        <taxon>Thermodesulfobacteria</taxon>
        <taxon>Thermodesulfobacteriales</taxon>
        <taxon>Thermodesulfobacteriaceae</taxon>
        <taxon>Thermodesulfobacterium</taxon>
    </lineage>
</organism>
<evidence type="ECO:0000256" key="3">
    <source>
        <dbReference type="ARBA" id="ARBA00022491"/>
    </source>
</evidence>
<dbReference type="InterPro" id="IPR007412">
    <property type="entry name" value="FlgM"/>
</dbReference>
<dbReference type="SUPFAM" id="SSF101498">
    <property type="entry name" value="Anti-sigma factor FlgM"/>
    <property type="match status" value="1"/>
</dbReference>
<feature type="region of interest" description="Disordered" evidence="9">
    <location>
        <begin position="22"/>
        <end position="44"/>
    </location>
</feature>
<dbReference type="InterPro" id="IPR031316">
    <property type="entry name" value="FlgM_C"/>
</dbReference>
<evidence type="ECO:0000256" key="7">
    <source>
        <dbReference type="ARBA" id="ARBA00024739"/>
    </source>
</evidence>
<dbReference type="PaxDb" id="289377-HL41_09040"/>
<dbReference type="GO" id="GO:0045892">
    <property type="term" value="P:negative regulation of DNA-templated transcription"/>
    <property type="evidence" value="ECO:0007669"/>
    <property type="project" value="InterPro"/>
</dbReference>
<gene>
    <name evidence="11" type="ORF">HL41_09040</name>
</gene>
<evidence type="ECO:0000256" key="4">
    <source>
        <dbReference type="ARBA" id="ARBA00022795"/>
    </source>
</evidence>
<keyword evidence="4" id="KW-1005">Bacterial flagellum biogenesis</keyword>
<evidence type="ECO:0000256" key="8">
    <source>
        <dbReference type="ARBA" id="ARBA00030117"/>
    </source>
</evidence>
<protein>
    <recommendedName>
        <fullName evidence="2">Negative regulator of flagellin synthesis</fullName>
    </recommendedName>
    <alternativeName>
        <fullName evidence="8">Anti-sigma-28 factor</fullName>
    </alternativeName>
</protein>
<proteinExistence type="inferred from homology"/>
<evidence type="ECO:0000256" key="1">
    <source>
        <dbReference type="ARBA" id="ARBA00005322"/>
    </source>
</evidence>
<evidence type="ECO:0000313" key="12">
    <source>
        <dbReference type="Proteomes" id="UP000028481"/>
    </source>
</evidence>
<dbReference type="eggNOG" id="COG2747">
    <property type="taxonomic scope" value="Bacteria"/>
</dbReference>
<comment type="function">
    <text evidence="7">Responsible for the coupling of flagellin expression to flagellar assembly by preventing expression of the flagellin genes when a component of the middle class of proteins is defective. It negatively regulates flagellar genes by inhibiting the activity of FliA by directly binding to FliA.</text>
</comment>
<dbReference type="NCBIfam" id="TIGR03824">
    <property type="entry name" value="FlgM_jcvi"/>
    <property type="match status" value="1"/>
</dbReference>
<dbReference type="GO" id="GO:0044781">
    <property type="term" value="P:bacterial-type flagellum organization"/>
    <property type="evidence" value="ECO:0007669"/>
    <property type="project" value="UniProtKB-KW"/>
</dbReference>
<feature type="compositionally biased region" description="Basic and acidic residues" evidence="9">
    <location>
        <begin position="22"/>
        <end position="42"/>
    </location>
</feature>
<evidence type="ECO:0000259" key="10">
    <source>
        <dbReference type="Pfam" id="PF04316"/>
    </source>
</evidence>
<evidence type="ECO:0000256" key="6">
    <source>
        <dbReference type="ARBA" id="ARBA00023163"/>
    </source>
</evidence>
<keyword evidence="12" id="KW-1185">Reference proteome</keyword>
<dbReference type="STRING" id="289377.HL41_09040"/>
<keyword evidence="3" id="KW-0678">Repressor</keyword>
<dbReference type="KEGG" id="tcm:HL41_09040"/>
<dbReference type="OrthoDB" id="9814444at2"/>
<dbReference type="InterPro" id="IPR035890">
    <property type="entry name" value="Anti-sigma-28_factor_FlgM_sf"/>
</dbReference>
<dbReference type="AlphaFoldDB" id="A0A075WW94"/>
<sequence>MKINDFLGVNVENLKNLKEAKKREEVVSSEVKPKEGEAKAKEASPAVVELSSQNLIEKAVKRASQLPEIREEKVAQIKAQIEAGTYNVSNREIARAMVGTLLNEIA</sequence>
<comment type="similarity">
    <text evidence="1">Belongs to the FlgM family.</text>
</comment>
<dbReference type="Pfam" id="PF04316">
    <property type="entry name" value="FlgM"/>
    <property type="match status" value="1"/>
</dbReference>
<feature type="domain" description="Anti-sigma-28 factor FlgM C-terminal" evidence="10">
    <location>
        <begin position="48"/>
        <end position="98"/>
    </location>
</feature>
<reference evidence="11 12" key="1">
    <citation type="journal article" date="2015" name="Genome Announc.">
        <title>Genome Sequence of a Sulfate-Reducing Thermophilic Bacterium, Thermodesulfobacterium commune DSM 2178T (Phylum Thermodesulfobacteria).</title>
        <authorList>
            <person name="Bhatnagar S."/>
            <person name="Badger J.H."/>
            <person name="Madupu R."/>
            <person name="Khouri H.M."/>
            <person name="O'Connor E.M."/>
            <person name="Robb F.T."/>
            <person name="Ward N.L."/>
            <person name="Eisen J.A."/>
        </authorList>
    </citation>
    <scope>NUCLEOTIDE SEQUENCE [LARGE SCALE GENOMIC DNA]</scope>
    <source>
        <strain evidence="11 12">DSM 2178</strain>
    </source>
</reference>
<accession>A0A075WW94</accession>
<keyword evidence="5" id="KW-0805">Transcription regulation</keyword>